<proteinExistence type="predicted"/>
<evidence type="ECO:0000256" key="2">
    <source>
        <dbReference type="SAM" id="MobiDB-lite"/>
    </source>
</evidence>
<sequence length="479" mass="51441">MTSDIDSTVGENGGPAVAEAPEWPQLRLDRDVDVCVVGAGLAGLTVAYELARGGLSVAVLEARQIGWSASGHMLGTVRPGYGVPLADLIDRIGLHHTKDLWVLSSYGADYVRAIAEQIPDLAISEGALEVSTIESGDQLIERLTLLGNEFGTPVEGWQIEQVREALVTDRYFHGVYYPGAFQLDGRRYLHGLAALAAKAGARIYEGTEVVSIDPDGIRKRIVTPQARLRASHIVLAGNVHLGAPHQRLTDTLLPVWRYAGVTAPLGERLAEAISFTGSVADSHGIDHFRVVQGDRLVWSSPETTFAMAPERMAKSIARRVRTVFPQLGEVTIERCGCGVIGQTVHGMPQIGQMQHGLWVASGFGRQGLNSSALAGKLIAQAILTGDDRWRLFAPFELVWVGGNIGRVAGQAISWATRGHAAAQGALARYHERARARLLAREERREAALAMRNAPPAEQPPEQPDGAGAPARDNVSPPPP</sequence>
<dbReference type="InterPro" id="IPR036188">
    <property type="entry name" value="FAD/NAD-bd_sf"/>
</dbReference>
<dbReference type="Pfam" id="PF01266">
    <property type="entry name" value="DAO"/>
    <property type="match status" value="1"/>
</dbReference>
<feature type="domain" description="FAD dependent oxidoreductase" evidence="3">
    <location>
        <begin position="33"/>
        <end position="380"/>
    </location>
</feature>
<feature type="region of interest" description="Disordered" evidence="2">
    <location>
        <begin position="1"/>
        <end position="20"/>
    </location>
</feature>
<dbReference type="Proteomes" id="UP000248148">
    <property type="component" value="Unassembled WGS sequence"/>
</dbReference>
<name>A0A318TA47_9BRAD</name>
<dbReference type="GO" id="GO:0005737">
    <property type="term" value="C:cytoplasm"/>
    <property type="evidence" value="ECO:0007669"/>
    <property type="project" value="TreeGrafter"/>
</dbReference>
<keyword evidence="5" id="KW-1185">Reference proteome</keyword>
<dbReference type="PANTHER" id="PTHR13847:SF281">
    <property type="entry name" value="FAD DEPENDENT OXIDOREDUCTASE DOMAIN-CONTAINING PROTEIN"/>
    <property type="match status" value="1"/>
</dbReference>
<dbReference type="EMBL" id="QJTI01000020">
    <property type="protein sequence ID" value="PYF01526.1"/>
    <property type="molecule type" value="Genomic_DNA"/>
</dbReference>
<dbReference type="GO" id="GO:0016491">
    <property type="term" value="F:oxidoreductase activity"/>
    <property type="evidence" value="ECO:0007669"/>
    <property type="project" value="UniProtKB-KW"/>
</dbReference>
<dbReference type="PANTHER" id="PTHR13847">
    <property type="entry name" value="SARCOSINE DEHYDROGENASE-RELATED"/>
    <property type="match status" value="1"/>
</dbReference>
<evidence type="ECO:0000256" key="1">
    <source>
        <dbReference type="ARBA" id="ARBA00023002"/>
    </source>
</evidence>
<evidence type="ECO:0000259" key="3">
    <source>
        <dbReference type="Pfam" id="PF01266"/>
    </source>
</evidence>
<comment type="caution">
    <text evidence="4">The sequence shown here is derived from an EMBL/GenBank/DDBJ whole genome shotgun (WGS) entry which is preliminary data.</text>
</comment>
<reference evidence="4 5" key="1">
    <citation type="submission" date="2018-06" db="EMBL/GenBank/DDBJ databases">
        <title>Genomic Encyclopedia of Archaeal and Bacterial Type Strains, Phase II (KMG-II): from individual species to whole genera.</title>
        <authorList>
            <person name="Goeker M."/>
        </authorList>
    </citation>
    <scope>NUCLEOTIDE SEQUENCE [LARGE SCALE GENOMIC DNA]</scope>
    <source>
        <strain evidence="4 5">JCM 11668</strain>
    </source>
</reference>
<evidence type="ECO:0000313" key="4">
    <source>
        <dbReference type="EMBL" id="PYF01526.1"/>
    </source>
</evidence>
<keyword evidence="1" id="KW-0560">Oxidoreductase</keyword>
<dbReference type="Gene3D" id="3.30.9.10">
    <property type="entry name" value="D-Amino Acid Oxidase, subunit A, domain 2"/>
    <property type="match status" value="1"/>
</dbReference>
<feature type="region of interest" description="Disordered" evidence="2">
    <location>
        <begin position="444"/>
        <end position="479"/>
    </location>
</feature>
<organism evidence="4 5">
    <name type="scientific">Rhodopseudomonas faecalis</name>
    <dbReference type="NCBI Taxonomy" id="99655"/>
    <lineage>
        <taxon>Bacteria</taxon>
        <taxon>Pseudomonadati</taxon>
        <taxon>Pseudomonadota</taxon>
        <taxon>Alphaproteobacteria</taxon>
        <taxon>Hyphomicrobiales</taxon>
        <taxon>Nitrobacteraceae</taxon>
        <taxon>Rhodopseudomonas</taxon>
    </lineage>
</organism>
<gene>
    <name evidence="4" type="ORF">BJ122_1209</name>
</gene>
<dbReference type="AlphaFoldDB" id="A0A318TA47"/>
<evidence type="ECO:0000313" key="5">
    <source>
        <dbReference type="Proteomes" id="UP000248148"/>
    </source>
</evidence>
<dbReference type="RefSeq" id="WP_110781864.1">
    <property type="nucleotide sequence ID" value="NZ_QJTI01000020.1"/>
</dbReference>
<protein>
    <submittedName>
        <fullName evidence="4">2Fe-2S ferredoxin</fullName>
    </submittedName>
</protein>
<dbReference type="OrthoDB" id="9806601at2"/>
<accession>A0A318TA47</accession>
<dbReference type="SUPFAM" id="SSF51905">
    <property type="entry name" value="FAD/NAD(P)-binding domain"/>
    <property type="match status" value="1"/>
</dbReference>
<dbReference type="InterPro" id="IPR006076">
    <property type="entry name" value="FAD-dep_OxRdtase"/>
</dbReference>
<dbReference type="Gene3D" id="3.50.50.60">
    <property type="entry name" value="FAD/NAD(P)-binding domain"/>
    <property type="match status" value="1"/>
</dbReference>
<feature type="compositionally biased region" description="Polar residues" evidence="2">
    <location>
        <begin position="1"/>
        <end position="10"/>
    </location>
</feature>